<sequence length="378" mass="44155">MKAEFYYSQRKYECSVVSLSQDNSLDCPSRVETKELRIRNHEGEVLAVQQGQKTALRGKSRVTSKVVDILKNDYYNLIKAAVNALDLAEKHRLIVDKDEQIRLLNAEIAIFRERSNLSDSERAEIVQLRDQISVLSDRQNTSPFTYNQIETENKLLKRLGNNAWQNLEMSSKKDLLNAYKHKYLVEADIFTENFSDYKPSCLYIANVVEREIVQVFFKNFYHFLCRQNPSQKEFTIAGVNLRHRGKYTIGSLPYLIAEEWDTFSDEILNRESLASEDRDRLYYRKFCDRKISTSDRQLVNRFLAQWEHPVSQWLSGSKKAASKIDQVAKLRNLTAHPMPIYKWQFTELWLLVIGGKTKSGRSQRGMLKEIHEKVNGNH</sequence>
<keyword evidence="2" id="KW-1185">Reference proteome</keyword>
<dbReference type="AlphaFoldDB" id="A0A9X4M843"/>
<accession>A0A9X4M843</accession>
<name>A0A9X4M843_9CYAN</name>
<dbReference type="RefSeq" id="WP_009626372.1">
    <property type="nucleotide sequence ID" value="NZ_VBTY01000040.1"/>
</dbReference>
<proteinExistence type="predicted"/>
<protein>
    <submittedName>
        <fullName evidence="1">Uncharacterized protein</fullName>
    </submittedName>
</protein>
<dbReference type="Proteomes" id="UP001152872">
    <property type="component" value="Unassembled WGS sequence"/>
</dbReference>
<gene>
    <name evidence="1" type="ORF">FEV09_07010</name>
</gene>
<organism evidence="1 2">
    <name type="scientific">Pseudanabaena catenata USMAC16</name>
    <dbReference type="NCBI Taxonomy" id="1855837"/>
    <lineage>
        <taxon>Bacteria</taxon>
        <taxon>Bacillati</taxon>
        <taxon>Cyanobacteriota</taxon>
        <taxon>Cyanophyceae</taxon>
        <taxon>Pseudanabaenales</taxon>
        <taxon>Pseudanabaenaceae</taxon>
        <taxon>Pseudanabaena</taxon>
    </lineage>
</organism>
<evidence type="ECO:0000313" key="2">
    <source>
        <dbReference type="Proteomes" id="UP001152872"/>
    </source>
</evidence>
<dbReference type="EMBL" id="VBTY01000040">
    <property type="protein sequence ID" value="MDG3494305.1"/>
    <property type="molecule type" value="Genomic_DNA"/>
</dbReference>
<reference evidence="1" key="1">
    <citation type="submission" date="2019-05" db="EMBL/GenBank/DDBJ databases">
        <title>Whole genome sequencing of Pseudanabaena catenata USMAC16.</title>
        <authorList>
            <person name="Khan Z."/>
            <person name="Omar W.M."/>
            <person name="Convey P."/>
            <person name="Merican F."/>
            <person name="Najimudin N."/>
        </authorList>
    </citation>
    <scope>NUCLEOTIDE SEQUENCE</scope>
    <source>
        <strain evidence="1">USMAC16</strain>
    </source>
</reference>
<evidence type="ECO:0000313" key="1">
    <source>
        <dbReference type="EMBL" id="MDG3494305.1"/>
    </source>
</evidence>
<comment type="caution">
    <text evidence="1">The sequence shown here is derived from an EMBL/GenBank/DDBJ whole genome shotgun (WGS) entry which is preliminary data.</text>
</comment>